<dbReference type="InterPro" id="IPR018891">
    <property type="entry name" value="AIPR_C"/>
</dbReference>
<accession>L7CC73</accession>
<reference evidence="2 3" key="1">
    <citation type="journal article" date="2013" name="Mar. Genomics">
        <title>Expression of sulfatases in Rhodopirellula baltica and the diversity of sulfatases in the genus Rhodopirellula.</title>
        <authorList>
            <person name="Wegner C.E."/>
            <person name="Richter-Heitmann T."/>
            <person name="Klindworth A."/>
            <person name="Klockow C."/>
            <person name="Richter M."/>
            <person name="Achstetter T."/>
            <person name="Glockner F.O."/>
            <person name="Harder J."/>
        </authorList>
    </citation>
    <scope>NUCLEOTIDE SEQUENCE [LARGE SCALE GENOMIC DNA]</scope>
    <source>
        <strain evidence="2 3">SWK14</strain>
    </source>
</reference>
<evidence type="ECO:0000313" key="3">
    <source>
        <dbReference type="Proteomes" id="UP000010959"/>
    </source>
</evidence>
<dbReference type="PATRIC" id="fig|993516.3.peg.4815"/>
<name>L7CC73_RHOBT</name>
<dbReference type="EMBL" id="AMWG01000120">
    <property type="protein sequence ID" value="ELP31598.1"/>
    <property type="molecule type" value="Genomic_DNA"/>
</dbReference>
<evidence type="ECO:0000259" key="1">
    <source>
        <dbReference type="Pfam" id="PF10592"/>
    </source>
</evidence>
<dbReference type="Pfam" id="PF10592">
    <property type="entry name" value="AIPR"/>
    <property type="match status" value="1"/>
</dbReference>
<comment type="caution">
    <text evidence="2">The sequence shown here is derived from an EMBL/GenBank/DDBJ whole genome shotgun (WGS) entry which is preliminary data.</text>
</comment>
<evidence type="ECO:0000313" key="2">
    <source>
        <dbReference type="EMBL" id="ELP31598.1"/>
    </source>
</evidence>
<protein>
    <recommendedName>
        <fullName evidence="1">Abortive phage infection protein C-terminal domain-containing protein</fullName>
    </recommendedName>
</protein>
<gene>
    <name evidence="2" type="ORF">RBSWK_04509</name>
</gene>
<dbReference type="Proteomes" id="UP000010959">
    <property type="component" value="Unassembled WGS sequence"/>
</dbReference>
<dbReference type="AlphaFoldDB" id="L7CC73"/>
<proteinExistence type="predicted"/>
<feature type="domain" description="Abortive phage infection protein C-terminal" evidence="1">
    <location>
        <begin position="153"/>
        <end position="426"/>
    </location>
</feature>
<dbReference type="RefSeq" id="WP_007339232.1">
    <property type="nucleotide sequence ID" value="NZ_AMWG01000120.1"/>
</dbReference>
<sequence>MRNGLNWIFNKSRLEIQSIANVPFRDKVLEIRSVLSGYGPSNVSFRCALLTNGLRAEISSEYQQELETIQQEYNNSTFRSFDFASVGADELVELVNAAEKKDRRIDANIPIRYDANTPSLIKYHSQGLKGLVCTAHARDIAKIVNDDDSGAVFDSNIRRFLGTRGSVNKDIVRTCSSTDTSFQFWFLNNGITVICDKFDPTTDPDDPHVKVQNMQIINGCQTATAPALASKSGQLKADARVLLRIYETDDPDLVDRIVLSTNNQNKISNRDLKANDSVQVDMEQAFALFGFWYERKANQFRGLDVPEGMKIVSNDVVGQCFLGIVLGRPADARRRKYKVWSESYDQIFTGQHVEPHVLSVIIYLAVQSRISAGSLNRAENELRRKLAKGGAFHLARVVANRWRNTDAWNQGRETLQTQIAEFQSTTGMLDTHIDDSIEFIAKLIEDNSAFANDIDGALKSNLLEREITRELCTP</sequence>
<organism evidence="2 3">
    <name type="scientific">Rhodopirellula baltica SWK14</name>
    <dbReference type="NCBI Taxonomy" id="993516"/>
    <lineage>
        <taxon>Bacteria</taxon>
        <taxon>Pseudomonadati</taxon>
        <taxon>Planctomycetota</taxon>
        <taxon>Planctomycetia</taxon>
        <taxon>Pirellulales</taxon>
        <taxon>Pirellulaceae</taxon>
        <taxon>Rhodopirellula</taxon>
    </lineage>
</organism>